<organism evidence="3 4">
    <name type="scientific">Cytospora mali</name>
    <name type="common">Apple Valsa canker fungus</name>
    <name type="synonym">Valsa mali</name>
    <dbReference type="NCBI Taxonomy" id="578113"/>
    <lineage>
        <taxon>Eukaryota</taxon>
        <taxon>Fungi</taxon>
        <taxon>Dikarya</taxon>
        <taxon>Ascomycota</taxon>
        <taxon>Pezizomycotina</taxon>
        <taxon>Sordariomycetes</taxon>
        <taxon>Sordariomycetidae</taxon>
        <taxon>Diaporthales</taxon>
        <taxon>Cytosporaceae</taxon>
        <taxon>Cytospora</taxon>
    </lineage>
</organism>
<accession>A0A194UQJ7</accession>
<keyword evidence="4" id="KW-1185">Reference proteome</keyword>
<dbReference type="EMBL" id="KN714671">
    <property type="protein sequence ID" value="KUI53911.1"/>
    <property type="molecule type" value="Genomic_DNA"/>
</dbReference>
<dbReference type="InterPro" id="IPR000073">
    <property type="entry name" value="AB_hydrolase_1"/>
</dbReference>
<evidence type="ECO:0000256" key="1">
    <source>
        <dbReference type="SAM" id="MobiDB-lite"/>
    </source>
</evidence>
<dbReference type="InterPro" id="IPR050266">
    <property type="entry name" value="AB_hydrolase_sf"/>
</dbReference>
<dbReference type="Pfam" id="PF12146">
    <property type="entry name" value="Hydrolase_4"/>
    <property type="match status" value="1"/>
</dbReference>
<dbReference type="Proteomes" id="UP000078576">
    <property type="component" value="Unassembled WGS sequence"/>
</dbReference>
<feature type="domain" description="Serine aminopeptidase S33" evidence="2">
    <location>
        <begin position="94"/>
        <end position="228"/>
    </location>
</feature>
<protein>
    <recommendedName>
        <fullName evidence="2">Serine aminopeptidase S33 domain-containing protein</fullName>
    </recommendedName>
</protein>
<dbReference type="InterPro" id="IPR022742">
    <property type="entry name" value="Hydrolase_4"/>
</dbReference>
<dbReference type="Gene3D" id="3.40.50.1820">
    <property type="entry name" value="alpha/beta hydrolase"/>
    <property type="match status" value="1"/>
</dbReference>
<dbReference type="PANTHER" id="PTHR43798:SF33">
    <property type="entry name" value="HYDROLASE, PUTATIVE (AFU_ORTHOLOGUE AFUA_2G14860)-RELATED"/>
    <property type="match status" value="1"/>
</dbReference>
<dbReference type="InterPro" id="IPR029058">
    <property type="entry name" value="AB_hydrolase_fold"/>
</dbReference>
<dbReference type="STRING" id="694573.A0A194UQJ7"/>
<evidence type="ECO:0000259" key="2">
    <source>
        <dbReference type="Pfam" id="PF12146"/>
    </source>
</evidence>
<dbReference type="SUPFAM" id="SSF53474">
    <property type="entry name" value="alpha/beta-Hydrolases"/>
    <property type="match status" value="1"/>
</dbReference>
<reference evidence="4" key="1">
    <citation type="submission" date="2014-12" db="EMBL/GenBank/DDBJ databases">
        <title>Genome Sequence of Valsa Canker Pathogens Uncovers a Specific Adaption of Colonization on Woody Bark.</title>
        <authorList>
            <person name="Yin Z."/>
            <person name="Liu H."/>
            <person name="Gao X."/>
            <person name="Li Z."/>
            <person name="Song N."/>
            <person name="Ke X."/>
            <person name="Dai Q."/>
            <person name="Wu Y."/>
            <person name="Sun Y."/>
            <person name="Xu J.-R."/>
            <person name="Kang Z.K."/>
            <person name="Wang L."/>
            <person name="Huang L."/>
        </authorList>
    </citation>
    <scope>NUCLEOTIDE SEQUENCE [LARGE SCALE GENOMIC DNA]</scope>
    <source>
        <strain evidence="4">SXYL134</strain>
    </source>
</reference>
<dbReference type="PANTHER" id="PTHR43798">
    <property type="entry name" value="MONOACYLGLYCEROL LIPASE"/>
    <property type="match status" value="1"/>
</dbReference>
<feature type="region of interest" description="Disordered" evidence="1">
    <location>
        <begin position="242"/>
        <end position="266"/>
    </location>
</feature>
<dbReference type="PRINTS" id="PR00111">
    <property type="entry name" value="ABHYDROLASE"/>
</dbReference>
<dbReference type="AlphaFoldDB" id="A0A194UQJ7"/>
<dbReference type="GO" id="GO:0016020">
    <property type="term" value="C:membrane"/>
    <property type="evidence" value="ECO:0007669"/>
    <property type="project" value="TreeGrafter"/>
</dbReference>
<dbReference type="OrthoDB" id="408373at2759"/>
<name>A0A194UQJ7_CYTMA</name>
<gene>
    <name evidence="3" type="ORF">VP1G_01420</name>
</gene>
<sequence length="409" mass="45183">MDVLQKLVQLGNTSMLVTTTAIMSVSLYTILKHLTHPARPSILPSPLRTHLPALSPEQRSALLYPPDFYPGARDVQTPYGSIRCYEFGPAEGRKVLLLHGISTSCMTLTHVAHGLVERGCRVLLFDLFGRGFSDAVGDLPYDERLFVSQALLALASSDLAWTGQGEDDGFHLVGYSLGGGIAVHLATTFPGMVKSLILLAPAGMIREENFGTAARVVFRSGWLPEKLVEVMTRWRLKRPIAEAAKRKSKGGRDQSPATPTPHVPGEEAIEAAVTSEIADTSDRALPNSLQRRVLKHVNWQVAHHEGFVPAFMSTLRYAPMIKQHDTWRKLAERKPKTTLFIFGDGDGVVNDGDYREDVLPLVGGEEHVCWTKPVPGAHDFPMTHPEKALEIIWKFWGWDEEVGGSWLKA</sequence>
<evidence type="ECO:0000313" key="3">
    <source>
        <dbReference type="EMBL" id="KUI53911.1"/>
    </source>
</evidence>
<proteinExistence type="predicted"/>
<evidence type="ECO:0000313" key="4">
    <source>
        <dbReference type="Proteomes" id="UP000078576"/>
    </source>
</evidence>